<dbReference type="EnsemblBacteria" id="CAD76644">
    <property type="protein sequence ID" value="CAD76644"/>
    <property type="gene ID" value="RB10125"/>
</dbReference>
<evidence type="ECO:0000313" key="2">
    <source>
        <dbReference type="Proteomes" id="UP000001025"/>
    </source>
</evidence>
<reference evidence="1 2" key="1">
    <citation type="journal article" date="2003" name="Proc. Natl. Acad. Sci. U.S.A.">
        <title>Complete genome sequence of the marine planctomycete Pirellula sp. strain 1.</title>
        <authorList>
            <person name="Gloeckner F.O."/>
            <person name="Kube M."/>
            <person name="Bauer M."/>
            <person name="Teeling H."/>
            <person name="Lombardot T."/>
            <person name="Ludwig W."/>
            <person name="Gade D."/>
            <person name="Beck A."/>
            <person name="Borzym K."/>
            <person name="Heitmann K."/>
            <person name="Rabus R."/>
            <person name="Schlesner H."/>
            <person name="Amann R."/>
            <person name="Reinhardt R."/>
        </authorList>
    </citation>
    <scope>NUCLEOTIDE SEQUENCE [LARGE SCALE GENOMIC DNA]</scope>
    <source>
        <strain evidence="2">DSM 10527 / NCIMB 13988 / SH1</strain>
    </source>
</reference>
<dbReference type="HOGENOM" id="CLU_3358122_0_0_0"/>
<dbReference type="AlphaFoldDB" id="Q7UKI9"/>
<name>Q7UKI9_RHOBA</name>
<keyword evidence="2" id="KW-1185">Reference proteome</keyword>
<organism evidence="1 2">
    <name type="scientific">Rhodopirellula baltica (strain DSM 10527 / NCIMB 13988 / SH1)</name>
    <dbReference type="NCBI Taxonomy" id="243090"/>
    <lineage>
        <taxon>Bacteria</taxon>
        <taxon>Pseudomonadati</taxon>
        <taxon>Planctomycetota</taxon>
        <taxon>Planctomycetia</taxon>
        <taxon>Pirellulales</taxon>
        <taxon>Pirellulaceae</taxon>
        <taxon>Rhodopirellula</taxon>
    </lineage>
</organism>
<dbReference type="InParanoid" id="Q7UKI9"/>
<sequence length="36" mass="4001">MISLAEELFGNNFGILKSSGRARALRFLTGRLAPHR</sequence>
<dbReference type="KEGG" id="rba:RB10125"/>
<dbReference type="EMBL" id="BX294150">
    <property type="protein sequence ID" value="CAD76644.1"/>
    <property type="molecule type" value="Genomic_DNA"/>
</dbReference>
<accession>Q7UKI9</accession>
<protein>
    <submittedName>
        <fullName evidence="1">Uncharacterized protein</fullName>
    </submittedName>
</protein>
<gene>
    <name evidence="1" type="ordered locus">RB10125</name>
</gene>
<dbReference type="STRING" id="243090.RB10125"/>
<evidence type="ECO:0000313" key="1">
    <source>
        <dbReference type="EMBL" id="CAD76644.1"/>
    </source>
</evidence>
<proteinExistence type="predicted"/>
<dbReference type="Proteomes" id="UP000001025">
    <property type="component" value="Chromosome"/>
</dbReference>